<name>A0A9Q0RQ56_BLOTA</name>
<dbReference type="SUPFAM" id="SSF50494">
    <property type="entry name" value="Trypsin-like serine proteases"/>
    <property type="match status" value="1"/>
</dbReference>
<evidence type="ECO:0000256" key="2">
    <source>
        <dbReference type="ARBA" id="ARBA00022670"/>
    </source>
</evidence>
<keyword evidence="2 8" id="KW-0645">Protease</keyword>
<dbReference type="InterPro" id="IPR018114">
    <property type="entry name" value="TRYPSIN_HIS"/>
</dbReference>
<dbReference type="PANTHER" id="PTHR24276:SF98">
    <property type="entry name" value="FI18310P1-RELATED"/>
    <property type="match status" value="1"/>
</dbReference>
<dbReference type="EMBL" id="JAPWDV010000001">
    <property type="protein sequence ID" value="KAJ6222474.1"/>
    <property type="molecule type" value="Genomic_DNA"/>
</dbReference>
<keyword evidence="4 8" id="KW-0378">Hydrolase</keyword>
<feature type="domain" description="Peptidase S1" evidence="10">
    <location>
        <begin position="36"/>
        <end position="260"/>
    </location>
</feature>
<sequence>MKVLVLFCLVSLAAAGPLKDALNKAQVDAFYAEGYIVGGSNAADGDAPYQVSLQRTSHFCGGSIIADNYILTAAHCIQGLSASSLTIRYNTLRHNSGGLTVKASRIIGHEKYDSNTIDNDIALIQTASKMSTGTTNAQAIKLPEQGSDPKASSKVLITGWGTLSSGASSLPTKLQKVTVPIVDRKTCNANYGAVGAEITDNMFCAGILNVGGKDACQGDSGGPVAANGVLVGAVSWGYGCAQAKYPGVYTRVGNYISWIKGKGVPV</sequence>
<dbReference type="InterPro" id="IPR043504">
    <property type="entry name" value="Peptidase_S1_PA_chymotrypsin"/>
</dbReference>
<evidence type="ECO:0000256" key="4">
    <source>
        <dbReference type="ARBA" id="ARBA00022801"/>
    </source>
</evidence>
<dbReference type="Pfam" id="PF00089">
    <property type="entry name" value="Trypsin"/>
    <property type="match status" value="1"/>
</dbReference>
<evidence type="ECO:0000256" key="9">
    <source>
        <dbReference type="SAM" id="SignalP"/>
    </source>
</evidence>
<evidence type="ECO:0000313" key="11">
    <source>
        <dbReference type="EMBL" id="KAJ6222474.1"/>
    </source>
</evidence>
<dbReference type="InterPro" id="IPR009003">
    <property type="entry name" value="Peptidase_S1_PA"/>
</dbReference>
<keyword evidence="3 9" id="KW-0732">Signal</keyword>
<evidence type="ECO:0000256" key="3">
    <source>
        <dbReference type="ARBA" id="ARBA00022729"/>
    </source>
</evidence>
<comment type="caution">
    <text evidence="11">The sequence shown here is derived from an EMBL/GenBank/DDBJ whole genome shotgun (WGS) entry which is preliminary data.</text>
</comment>
<dbReference type="FunFam" id="2.40.10.10:FF:000077">
    <property type="entry name" value="Predicted protein"/>
    <property type="match status" value="1"/>
</dbReference>
<dbReference type="PROSITE" id="PS00135">
    <property type="entry name" value="TRYPSIN_SER"/>
    <property type="match status" value="1"/>
</dbReference>
<organism evidence="11 12">
    <name type="scientific">Blomia tropicalis</name>
    <name type="common">Mite</name>
    <dbReference type="NCBI Taxonomy" id="40697"/>
    <lineage>
        <taxon>Eukaryota</taxon>
        <taxon>Metazoa</taxon>
        <taxon>Ecdysozoa</taxon>
        <taxon>Arthropoda</taxon>
        <taxon>Chelicerata</taxon>
        <taxon>Arachnida</taxon>
        <taxon>Acari</taxon>
        <taxon>Acariformes</taxon>
        <taxon>Sarcoptiformes</taxon>
        <taxon>Astigmata</taxon>
        <taxon>Glycyphagoidea</taxon>
        <taxon>Echimyopodidae</taxon>
        <taxon>Blomia</taxon>
    </lineage>
</organism>
<reference evidence="11" key="1">
    <citation type="submission" date="2022-12" db="EMBL/GenBank/DDBJ databases">
        <title>Genome assemblies of Blomia tropicalis.</title>
        <authorList>
            <person name="Cui Y."/>
        </authorList>
    </citation>
    <scope>NUCLEOTIDE SEQUENCE</scope>
    <source>
        <tissue evidence="11">Adult mites</tissue>
    </source>
</reference>
<keyword evidence="5 8" id="KW-0720">Serine protease</keyword>
<evidence type="ECO:0000259" key="10">
    <source>
        <dbReference type="PROSITE" id="PS50240"/>
    </source>
</evidence>
<dbReference type="SMART" id="SM00020">
    <property type="entry name" value="Tryp_SPc"/>
    <property type="match status" value="1"/>
</dbReference>
<keyword evidence="7" id="KW-1015">Disulfide bond</keyword>
<dbReference type="InterPro" id="IPR033116">
    <property type="entry name" value="TRYPSIN_SER"/>
</dbReference>
<dbReference type="GO" id="GO:0006508">
    <property type="term" value="P:proteolysis"/>
    <property type="evidence" value="ECO:0007669"/>
    <property type="project" value="UniProtKB-KW"/>
</dbReference>
<dbReference type="CDD" id="cd00190">
    <property type="entry name" value="Tryp_SPc"/>
    <property type="match status" value="1"/>
</dbReference>
<dbReference type="Gene3D" id="2.40.10.10">
    <property type="entry name" value="Trypsin-like serine proteases"/>
    <property type="match status" value="2"/>
</dbReference>
<dbReference type="PANTHER" id="PTHR24276">
    <property type="entry name" value="POLYSERASE-RELATED"/>
    <property type="match status" value="1"/>
</dbReference>
<feature type="chain" id="PRO_5040184125" description="Peptidase S1 domain-containing protein" evidence="9">
    <location>
        <begin position="16"/>
        <end position="266"/>
    </location>
</feature>
<evidence type="ECO:0000256" key="5">
    <source>
        <dbReference type="ARBA" id="ARBA00022825"/>
    </source>
</evidence>
<keyword evidence="12" id="KW-1185">Reference proteome</keyword>
<evidence type="ECO:0000313" key="12">
    <source>
        <dbReference type="Proteomes" id="UP001142055"/>
    </source>
</evidence>
<evidence type="ECO:0000256" key="7">
    <source>
        <dbReference type="ARBA" id="ARBA00023157"/>
    </source>
</evidence>
<dbReference type="InterPro" id="IPR050430">
    <property type="entry name" value="Peptidase_S1"/>
</dbReference>
<dbReference type="Proteomes" id="UP001142055">
    <property type="component" value="Chromosome 1"/>
</dbReference>
<feature type="signal peptide" evidence="9">
    <location>
        <begin position="1"/>
        <end position="15"/>
    </location>
</feature>
<accession>A0A9Q0RQ56</accession>
<dbReference type="PROSITE" id="PS50240">
    <property type="entry name" value="TRYPSIN_DOM"/>
    <property type="match status" value="1"/>
</dbReference>
<dbReference type="InterPro" id="IPR001314">
    <property type="entry name" value="Peptidase_S1A"/>
</dbReference>
<proteinExistence type="inferred from homology"/>
<dbReference type="PRINTS" id="PR00722">
    <property type="entry name" value="CHYMOTRYPSIN"/>
</dbReference>
<gene>
    <name evidence="11" type="ORF">RDWZM_001019</name>
</gene>
<keyword evidence="6" id="KW-0865">Zymogen</keyword>
<comment type="similarity">
    <text evidence="1">Belongs to the peptidase S1 family.</text>
</comment>
<protein>
    <recommendedName>
        <fullName evidence="10">Peptidase S1 domain-containing protein</fullName>
    </recommendedName>
</protein>
<dbReference type="PROSITE" id="PS00134">
    <property type="entry name" value="TRYPSIN_HIS"/>
    <property type="match status" value="1"/>
</dbReference>
<dbReference type="InterPro" id="IPR001254">
    <property type="entry name" value="Trypsin_dom"/>
</dbReference>
<evidence type="ECO:0000256" key="1">
    <source>
        <dbReference type="ARBA" id="ARBA00007664"/>
    </source>
</evidence>
<dbReference type="GO" id="GO:0004252">
    <property type="term" value="F:serine-type endopeptidase activity"/>
    <property type="evidence" value="ECO:0007669"/>
    <property type="project" value="InterPro"/>
</dbReference>
<evidence type="ECO:0000256" key="6">
    <source>
        <dbReference type="ARBA" id="ARBA00023145"/>
    </source>
</evidence>
<evidence type="ECO:0000256" key="8">
    <source>
        <dbReference type="RuleBase" id="RU363034"/>
    </source>
</evidence>
<dbReference type="GO" id="GO:0005576">
    <property type="term" value="C:extracellular region"/>
    <property type="evidence" value="ECO:0007669"/>
    <property type="project" value="UniProtKB-ARBA"/>
</dbReference>
<dbReference type="AlphaFoldDB" id="A0A9Q0RQ56"/>